<dbReference type="Gene3D" id="3.40.1350.10">
    <property type="match status" value="1"/>
</dbReference>
<reference evidence="1 2" key="1">
    <citation type="submission" date="2020-05" db="EMBL/GenBank/DDBJ databases">
        <title>Compete genome of Limnobacter sp. SAORIC-580.</title>
        <authorList>
            <person name="Song J."/>
            <person name="Cho J.-C."/>
        </authorList>
    </citation>
    <scope>NUCLEOTIDE SEQUENCE [LARGE SCALE GENOMIC DNA]</scope>
    <source>
        <strain evidence="1 2">SAORIC-580</strain>
    </source>
</reference>
<protein>
    <recommendedName>
        <fullName evidence="3">HTH HARE-type domain-containing protein</fullName>
    </recommendedName>
</protein>
<keyword evidence="2" id="KW-1185">Reference proteome</keyword>
<evidence type="ECO:0000313" key="1">
    <source>
        <dbReference type="EMBL" id="QJR30029.1"/>
    </source>
</evidence>
<dbReference type="Proteomes" id="UP000501130">
    <property type="component" value="Chromosome"/>
</dbReference>
<name>A0ABX6N6J0_9BURK</name>
<dbReference type="InterPro" id="IPR011335">
    <property type="entry name" value="Restrct_endonuc-II-like"/>
</dbReference>
<accession>A0ABX6N6J0</accession>
<dbReference type="SUPFAM" id="SSF52980">
    <property type="entry name" value="Restriction endonuclease-like"/>
    <property type="match status" value="1"/>
</dbReference>
<dbReference type="RefSeq" id="WP_171099793.1">
    <property type="nucleotide sequence ID" value="NZ_CP053084.1"/>
</dbReference>
<gene>
    <name evidence="1" type="ORF">HKT17_10080</name>
</gene>
<sequence>MKLIEQIAEVLRDERKEMHIDEIAAALISKYPHIQIPADQLPIKVSAALSSDLSKNKRESIFLKPKNKKGGARRGIYKIKIPRSSIPKEIVIPEQPRINSSYTGKAGEFAVMSELLFFGFNSSYMAVDDGIDIVASKDNKYFHIQVKTANLSDANKYSFSLNQRSYDAKDSSSTFYILVLRAFTGSAYTNNFLIFPNNEIRRLVEAGIVARGEKLSLRIEKDRNGKYLINSRENVSWALNRFGIIV</sequence>
<evidence type="ECO:0000313" key="2">
    <source>
        <dbReference type="Proteomes" id="UP000501130"/>
    </source>
</evidence>
<proteinExistence type="predicted"/>
<organism evidence="1 2">
    <name type="scientific">Limnobacter profundi</name>
    <dbReference type="NCBI Taxonomy" id="2732163"/>
    <lineage>
        <taxon>Bacteria</taxon>
        <taxon>Pseudomonadati</taxon>
        <taxon>Pseudomonadota</taxon>
        <taxon>Betaproteobacteria</taxon>
        <taxon>Burkholderiales</taxon>
        <taxon>Burkholderiaceae</taxon>
        <taxon>Limnobacter</taxon>
    </lineage>
</organism>
<dbReference type="InterPro" id="IPR011856">
    <property type="entry name" value="tRNA_endonuc-like_dom_sf"/>
</dbReference>
<evidence type="ECO:0008006" key="3">
    <source>
        <dbReference type="Google" id="ProtNLM"/>
    </source>
</evidence>
<dbReference type="EMBL" id="CP053084">
    <property type="protein sequence ID" value="QJR30029.1"/>
    <property type="molecule type" value="Genomic_DNA"/>
</dbReference>